<sequence>MYEVINDFYEKHHKNTLYKKGDTYPKDPYKADPKRVEYLQKDENDYKMPFLGEEIKKESKKKSSKSESKE</sequence>
<reference evidence="3" key="1">
    <citation type="submission" date="2013-03" db="EMBL/GenBank/DDBJ databases">
        <title>Draft genome sequence of Bacillus firmus DS1.</title>
        <authorList>
            <person name="Peng D."/>
            <person name="Zhu L."/>
            <person name="Sun M."/>
        </authorList>
    </citation>
    <scope>NUCLEOTIDE SEQUENCE [LARGE SCALE GENOMIC DNA]</scope>
    <source>
        <strain evidence="3">DS1</strain>
    </source>
</reference>
<dbReference type="PATRIC" id="fig|1307436.3.peg.4709"/>
<organism evidence="2 3">
    <name type="scientific">Cytobacillus firmus DS1</name>
    <dbReference type="NCBI Taxonomy" id="1307436"/>
    <lineage>
        <taxon>Bacteria</taxon>
        <taxon>Bacillati</taxon>
        <taxon>Bacillota</taxon>
        <taxon>Bacilli</taxon>
        <taxon>Bacillales</taxon>
        <taxon>Bacillaceae</taxon>
        <taxon>Cytobacillus</taxon>
    </lineage>
</organism>
<dbReference type="AlphaFoldDB" id="W7KRZ0"/>
<gene>
    <name evidence="2" type="ORF">PBF_22078</name>
</gene>
<evidence type="ECO:0000313" key="3">
    <source>
        <dbReference type="Proteomes" id="UP000019270"/>
    </source>
</evidence>
<dbReference type="RefSeq" id="WP_035332775.1">
    <property type="nucleotide sequence ID" value="NZ_APVL01000027.1"/>
</dbReference>
<protein>
    <submittedName>
        <fullName evidence="2">Uncharacterized protein</fullName>
    </submittedName>
</protein>
<dbReference type="OrthoDB" id="2938623at2"/>
<proteinExistence type="predicted"/>
<evidence type="ECO:0000256" key="1">
    <source>
        <dbReference type="SAM" id="MobiDB-lite"/>
    </source>
</evidence>
<accession>W7KRZ0</accession>
<reference evidence="2 3" key="2">
    <citation type="journal article" date="2016" name="Sci. Rep.">
        <title>A novel serine protease, Sep1, from Bacillus firmus DS-1 has nematicidal activity and degrades multiple intestinal-associated nematode proteins.</title>
        <authorList>
            <person name="Geng C."/>
            <person name="Nie X."/>
            <person name="Tang Z."/>
            <person name="Zhang Y."/>
            <person name="Lin J."/>
            <person name="Sun M."/>
            <person name="Peng D."/>
        </authorList>
    </citation>
    <scope>NUCLEOTIDE SEQUENCE [LARGE SCALE GENOMIC DNA]</scope>
    <source>
        <strain evidence="2 3">DS1</strain>
    </source>
</reference>
<name>W7KRZ0_CYTFI</name>
<dbReference type="EMBL" id="APVL01000027">
    <property type="protein sequence ID" value="EWG08898.1"/>
    <property type="molecule type" value="Genomic_DNA"/>
</dbReference>
<dbReference type="Proteomes" id="UP000019270">
    <property type="component" value="Unassembled WGS sequence"/>
</dbReference>
<feature type="region of interest" description="Disordered" evidence="1">
    <location>
        <begin position="49"/>
        <end position="70"/>
    </location>
</feature>
<comment type="caution">
    <text evidence="2">The sequence shown here is derived from an EMBL/GenBank/DDBJ whole genome shotgun (WGS) entry which is preliminary data.</text>
</comment>
<evidence type="ECO:0000313" key="2">
    <source>
        <dbReference type="EMBL" id="EWG08898.1"/>
    </source>
</evidence>